<dbReference type="SUPFAM" id="SSF52047">
    <property type="entry name" value="RNI-like"/>
    <property type="match status" value="2"/>
</dbReference>
<dbReference type="Pfam" id="PF13516">
    <property type="entry name" value="LRR_6"/>
    <property type="match status" value="8"/>
</dbReference>
<feature type="compositionally biased region" description="Low complexity" evidence="2">
    <location>
        <begin position="792"/>
        <end position="806"/>
    </location>
</feature>
<comment type="caution">
    <text evidence="3">The sequence shown here is derived from an EMBL/GenBank/DDBJ whole genome shotgun (WGS) entry which is preliminary data.</text>
</comment>
<dbReference type="InterPro" id="IPR052201">
    <property type="entry name" value="LRR-containing_regulator"/>
</dbReference>
<dbReference type="InterPro" id="IPR032675">
    <property type="entry name" value="LRR_dom_sf"/>
</dbReference>
<accession>A0ABQ8U8K6</accession>
<protein>
    <submittedName>
        <fullName evidence="3">TKL/IRAK protein kinase</fullName>
    </submittedName>
</protein>
<gene>
    <name evidence="3" type="ORF">PAPYR_11164</name>
</gene>
<evidence type="ECO:0000313" key="3">
    <source>
        <dbReference type="EMBL" id="KAJ4454186.1"/>
    </source>
</evidence>
<organism evidence="3 4">
    <name type="scientific">Paratrimastix pyriformis</name>
    <dbReference type="NCBI Taxonomy" id="342808"/>
    <lineage>
        <taxon>Eukaryota</taxon>
        <taxon>Metamonada</taxon>
        <taxon>Preaxostyla</taxon>
        <taxon>Paratrimastigidae</taxon>
        <taxon>Paratrimastix</taxon>
    </lineage>
</organism>
<dbReference type="Gene3D" id="3.80.10.10">
    <property type="entry name" value="Ribonuclease Inhibitor"/>
    <property type="match status" value="4"/>
</dbReference>
<evidence type="ECO:0000313" key="4">
    <source>
        <dbReference type="Proteomes" id="UP001141327"/>
    </source>
</evidence>
<keyword evidence="3" id="KW-0808">Transferase</keyword>
<dbReference type="EMBL" id="JAPMOS010000177">
    <property type="protein sequence ID" value="KAJ4454186.1"/>
    <property type="molecule type" value="Genomic_DNA"/>
</dbReference>
<dbReference type="PANTHER" id="PTHR24111:SF0">
    <property type="entry name" value="LEUCINE-RICH REPEAT-CONTAINING PROTEIN"/>
    <property type="match status" value="1"/>
</dbReference>
<dbReference type="Proteomes" id="UP001141327">
    <property type="component" value="Unassembled WGS sequence"/>
</dbReference>
<keyword evidence="3" id="KW-0418">Kinase</keyword>
<reference evidence="3" key="1">
    <citation type="journal article" date="2022" name="bioRxiv">
        <title>Genomics of Preaxostyla Flagellates Illuminates Evolutionary Transitions and the Path Towards Mitochondrial Loss.</title>
        <authorList>
            <person name="Novak L.V.F."/>
            <person name="Treitli S.C."/>
            <person name="Pyrih J."/>
            <person name="Halakuc P."/>
            <person name="Pipaliya S.V."/>
            <person name="Vacek V."/>
            <person name="Brzon O."/>
            <person name="Soukal P."/>
            <person name="Eme L."/>
            <person name="Dacks J.B."/>
            <person name="Karnkowska A."/>
            <person name="Elias M."/>
            <person name="Hampl V."/>
        </authorList>
    </citation>
    <scope>NUCLEOTIDE SEQUENCE</scope>
    <source>
        <strain evidence="3">RCP-MX</strain>
    </source>
</reference>
<sequence length="823" mass="87478">MRIEPLPTIKKILLRCEQNFVASVSLCHLGIDDRQAIALAHMIRNCQLREIQLNHNEIQDAGGCAIADALVNHPTVVVLEVFQNQIGQEGALAFGRMLRTNLTLERLKLGDNNIADHVSEIAEAMQTNRTLCQLHIGGNRLGPMGALLLARGLRGNGVLTSLGLRHNNIGPNGASAIAELLMDPSCTIVDVQFKGNAIQSLGALHIAKAIKLNTSLKVLELQANGLGPSAVIALADALRSNHSIRALNFNENEIGDEGCAVISRLLLENATITTVGLASNSIFAPGAVALSEALLRSTSMIGLDLGRNQVGNQGAIAIANAIRHNETLTSLDLSNNFILSAGSCALADMIASNKALRHLDLGANQARNAGASAWGHALTLNGTLTRLCLTDNMITDEGGRSLAQGLQFNRSLRALSYGGQGPNANRINPQLRRIIDAGISRNKQIPLPSMPVAPTPPLYPTPPPRSPEGGMIQSAWSAPAGIKQLNPPKMITPLPSTGMSSSEALPPPISPVSNFLEKLPPAWRRPPQTPITNGVSPPCTAGSAASLEPYVKEPGFPLNINAEPFLPSQKQQAFPFTPHPPPGLLGPLRYGERDLTLEAVTRRVGAIVSGGLQERLFPIPQPTAESSSSGLWLSQAAPNSLAQLPRETQAHFPQLESARAQGEYLLCSPPFRHLPLLDPLASPSRPLPIDADHGSVLHALLTNGELPPSGHSAAFPASASEDERCEEPMDLLLRNFPYFQGLPPSSNPQLSKSVWATEESFFTSAPPLRVEPSVFVSGGQLQSGSSCPEPKSNSTSPLSRVSSSSLDSHDSIDFADFLRSSLA</sequence>
<dbReference type="InterPro" id="IPR001611">
    <property type="entry name" value="Leu-rich_rpt"/>
</dbReference>
<evidence type="ECO:0000256" key="1">
    <source>
        <dbReference type="ARBA" id="ARBA00022737"/>
    </source>
</evidence>
<dbReference type="GO" id="GO:0016301">
    <property type="term" value="F:kinase activity"/>
    <property type="evidence" value="ECO:0007669"/>
    <property type="project" value="UniProtKB-KW"/>
</dbReference>
<keyword evidence="1" id="KW-0677">Repeat</keyword>
<name>A0ABQ8U8K6_9EUKA</name>
<dbReference type="PANTHER" id="PTHR24111">
    <property type="entry name" value="LEUCINE-RICH REPEAT-CONTAINING PROTEIN 34"/>
    <property type="match status" value="1"/>
</dbReference>
<proteinExistence type="predicted"/>
<keyword evidence="4" id="KW-1185">Reference proteome</keyword>
<dbReference type="SMART" id="SM00368">
    <property type="entry name" value="LRR_RI"/>
    <property type="match status" value="12"/>
</dbReference>
<evidence type="ECO:0000256" key="2">
    <source>
        <dbReference type="SAM" id="MobiDB-lite"/>
    </source>
</evidence>
<feature type="region of interest" description="Disordered" evidence="2">
    <location>
        <begin position="779"/>
        <end position="808"/>
    </location>
</feature>